<keyword evidence="4 9" id="KW-0349">Heme</keyword>
<dbReference type="GO" id="GO:0020037">
    <property type="term" value="F:heme binding"/>
    <property type="evidence" value="ECO:0007669"/>
    <property type="project" value="InterPro"/>
</dbReference>
<comment type="similarity">
    <text evidence="3">Belongs to the cytochrome P450 family.</text>
</comment>
<evidence type="ECO:0000313" key="11">
    <source>
        <dbReference type="Proteomes" id="UP000076842"/>
    </source>
</evidence>
<dbReference type="Pfam" id="PF00067">
    <property type="entry name" value="p450"/>
    <property type="match status" value="1"/>
</dbReference>
<evidence type="ECO:0000256" key="6">
    <source>
        <dbReference type="ARBA" id="ARBA00023002"/>
    </source>
</evidence>
<dbReference type="PRINTS" id="PR00463">
    <property type="entry name" value="EP450I"/>
</dbReference>
<keyword evidence="6" id="KW-0560">Oxidoreductase</keyword>
<evidence type="ECO:0000256" key="2">
    <source>
        <dbReference type="ARBA" id="ARBA00005179"/>
    </source>
</evidence>
<dbReference type="EMBL" id="KV423950">
    <property type="protein sequence ID" value="KZT58507.1"/>
    <property type="molecule type" value="Genomic_DNA"/>
</dbReference>
<evidence type="ECO:0000256" key="9">
    <source>
        <dbReference type="PIRSR" id="PIRSR602401-1"/>
    </source>
</evidence>
<dbReference type="InterPro" id="IPR036396">
    <property type="entry name" value="Cyt_P450_sf"/>
</dbReference>
<evidence type="ECO:0000256" key="5">
    <source>
        <dbReference type="ARBA" id="ARBA00022723"/>
    </source>
</evidence>
<feature type="binding site" description="axial binding residue" evidence="9">
    <location>
        <position position="68"/>
    </location>
    <ligand>
        <name>heme</name>
        <dbReference type="ChEBI" id="CHEBI:30413"/>
    </ligand>
    <ligandPart>
        <name>Fe</name>
        <dbReference type="ChEBI" id="CHEBI:18248"/>
    </ligandPart>
</feature>
<dbReference type="OrthoDB" id="2789670at2759"/>
<dbReference type="AlphaFoldDB" id="A0A165GUT7"/>
<evidence type="ECO:0000256" key="7">
    <source>
        <dbReference type="ARBA" id="ARBA00023004"/>
    </source>
</evidence>
<dbReference type="InterPro" id="IPR050364">
    <property type="entry name" value="Cytochrome_P450_fung"/>
</dbReference>
<keyword evidence="8" id="KW-0503">Monooxygenase</keyword>
<keyword evidence="7 9" id="KW-0408">Iron</keyword>
<accession>A0A165GUT7</accession>
<name>A0A165GUT7_9BASI</name>
<organism evidence="10 11">
    <name type="scientific">Calocera cornea HHB12733</name>
    <dbReference type="NCBI Taxonomy" id="1353952"/>
    <lineage>
        <taxon>Eukaryota</taxon>
        <taxon>Fungi</taxon>
        <taxon>Dikarya</taxon>
        <taxon>Basidiomycota</taxon>
        <taxon>Agaricomycotina</taxon>
        <taxon>Dacrymycetes</taxon>
        <taxon>Dacrymycetales</taxon>
        <taxon>Dacrymycetaceae</taxon>
        <taxon>Calocera</taxon>
    </lineage>
</organism>
<dbReference type="InterPro" id="IPR001128">
    <property type="entry name" value="Cyt_P450"/>
</dbReference>
<dbReference type="GO" id="GO:0005506">
    <property type="term" value="F:iron ion binding"/>
    <property type="evidence" value="ECO:0007669"/>
    <property type="project" value="InterPro"/>
</dbReference>
<dbReference type="Gene3D" id="1.10.630.10">
    <property type="entry name" value="Cytochrome P450"/>
    <property type="match status" value="1"/>
</dbReference>
<comment type="cofactor">
    <cofactor evidence="1 9">
        <name>heme</name>
        <dbReference type="ChEBI" id="CHEBI:30413"/>
    </cofactor>
</comment>
<evidence type="ECO:0000313" key="10">
    <source>
        <dbReference type="EMBL" id="KZT58507.1"/>
    </source>
</evidence>
<dbReference type="GO" id="GO:0016705">
    <property type="term" value="F:oxidoreductase activity, acting on paired donors, with incorporation or reduction of molecular oxygen"/>
    <property type="evidence" value="ECO:0007669"/>
    <property type="project" value="InterPro"/>
</dbReference>
<evidence type="ECO:0000256" key="1">
    <source>
        <dbReference type="ARBA" id="ARBA00001971"/>
    </source>
</evidence>
<dbReference type="PANTHER" id="PTHR46300">
    <property type="entry name" value="P450, PUTATIVE (EUROFUNG)-RELATED-RELATED"/>
    <property type="match status" value="1"/>
</dbReference>
<gene>
    <name evidence="10" type="ORF">CALCODRAFT_235724</name>
</gene>
<dbReference type="InterPro" id="IPR002401">
    <property type="entry name" value="Cyt_P450_E_grp-I"/>
</dbReference>
<reference evidence="10 11" key="1">
    <citation type="journal article" date="2016" name="Mol. Biol. Evol.">
        <title>Comparative Genomics of Early-Diverging Mushroom-Forming Fungi Provides Insights into the Origins of Lignocellulose Decay Capabilities.</title>
        <authorList>
            <person name="Nagy L.G."/>
            <person name="Riley R."/>
            <person name="Tritt A."/>
            <person name="Adam C."/>
            <person name="Daum C."/>
            <person name="Floudas D."/>
            <person name="Sun H."/>
            <person name="Yadav J.S."/>
            <person name="Pangilinan J."/>
            <person name="Larsson K.H."/>
            <person name="Matsuura K."/>
            <person name="Barry K."/>
            <person name="Labutti K."/>
            <person name="Kuo R."/>
            <person name="Ohm R.A."/>
            <person name="Bhattacharya S.S."/>
            <person name="Shirouzu T."/>
            <person name="Yoshinaga Y."/>
            <person name="Martin F.M."/>
            <person name="Grigoriev I.V."/>
            <person name="Hibbett D.S."/>
        </authorList>
    </citation>
    <scope>NUCLEOTIDE SEQUENCE [LARGE SCALE GENOMIC DNA]</scope>
    <source>
        <strain evidence="10 11">HHB12733</strain>
    </source>
</reference>
<comment type="pathway">
    <text evidence="2">Secondary metabolite biosynthesis.</text>
</comment>
<evidence type="ECO:0000256" key="4">
    <source>
        <dbReference type="ARBA" id="ARBA00022617"/>
    </source>
</evidence>
<sequence length="82" mass="9211">MIQEEIYEGYRLPKGAMILGSAWAMTRDPDMYPNPEAFMPERHLSADGKTLLGAERGREVFGFGRRVCTGMHLAEASIFAFL</sequence>
<dbReference type="InParanoid" id="A0A165GUT7"/>
<dbReference type="STRING" id="1353952.A0A165GUT7"/>
<dbReference type="SUPFAM" id="SSF48264">
    <property type="entry name" value="Cytochrome P450"/>
    <property type="match status" value="1"/>
</dbReference>
<evidence type="ECO:0000256" key="8">
    <source>
        <dbReference type="ARBA" id="ARBA00023033"/>
    </source>
</evidence>
<proteinExistence type="inferred from homology"/>
<keyword evidence="5 9" id="KW-0479">Metal-binding</keyword>
<dbReference type="GO" id="GO:0004497">
    <property type="term" value="F:monooxygenase activity"/>
    <property type="evidence" value="ECO:0007669"/>
    <property type="project" value="UniProtKB-KW"/>
</dbReference>
<protein>
    <submittedName>
        <fullName evidence="10">Cytochrome P450</fullName>
    </submittedName>
</protein>
<keyword evidence="11" id="KW-1185">Reference proteome</keyword>
<dbReference type="Proteomes" id="UP000076842">
    <property type="component" value="Unassembled WGS sequence"/>
</dbReference>
<dbReference type="PANTHER" id="PTHR46300:SF12">
    <property type="entry name" value="P450, PUTATIVE (EUROFUNG)-RELATED"/>
    <property type="match status" value="1"/>
</dbReference>
<evidence type="ECO:0000256" key="3">
    <source>
        <dbReference type="ARBA" id="ARBA00010617"/>
    </source>
</evidence>